<evidence type="ECO:0000313" key="2">
    <source>
        <dbReference type="Proteomes" id="UP000252355"/>
    </source>
</evidence>
<evidence type="ECO:0000313" key="1">
    <source>
        <dbReference type="EMBL" id="RCK79379.1"/>
    </source>
</evidence>
<protein>
    <submittedName>
        <fullName evidence="1">Uncharacterized protein</fullName>
    </submittedName>
</protein>
<sequence>MRERLGCSIIEPMKRGSSIILLVLGILVIAFLAAQLARQGVTTTGQDPRTAIDRSWEARCQATRTAIEQALQLHAIQNEPMKQLDLGRLFPGGLPTPPGCPCSYTLDPSGRVVCRAHP</sequence>
<dbReference type="EMBL" id="QOQW01000013">
    <property type="protein sequence ID" value="RCK79379.1"/>
    <property type="molecule type" value="Genomic_DNA"/>
</dbReference>
<comment type="caution">
    <text evidence="1">The sequence shown here is derived from an EMBL/GenBank/DDBJ whole genome shotgun (WGS) entry which is preliminary data.</text>
</comment>
<dbReference type="Proteomes" id="UP000252355">
    <property type="component" value="Unassembled WGS sequence"/>
</dbReference>
<organism evidence="1 2">
    <name type="scientific">Candidatus Ozemobacter sibiricus</name>
    <dbReference type="NCBI Taxonomy" id="2268124"/>
    <lineage>
        <taxon>Bacteria</taxon>
        <taxon>Candidatus Ozemobacteria</taxon>
        <taxon>Candidatus Ozemobacterales</taxon>
        <taxon>Candidatus Ozemobacteraceae</taxon>
        <taxon>Candidatus Ozemobacter</taxon>
    </lineage>
</organism>
<proteinExistence type="predicted"/>
<dbReference type="AlphaFoldDB" id="A0A367ZNP8"/>
<gene>
    <name evidence="1" type="ORF">OZSIB_0019</name>
</gene>
<name>A0A367ZNP8_9BACT</name>
<reference evidence="1 2" key="1">
    <citation type="submission" date="2018-05" db="EMBL/GenBank/DDBJ databases">
        <title>A metagenomic window into the 2 km-deep terrestrial subsurface aquifer revealed taxonomically and functionally diverse microbial community comprising novel uncultured bacterial lineages.</title>
        <authorList>
            <person name="Kadnikov V.V."/>
            <person name="Mardanov A.V."/>
            <person name="Beletsky A.V."/>
            <person name="Banks D."/>
            <person name="Pimenov N.V."/>
            <person name="Frank Y.A."/>
            <person name="Karnachuk O.V."/>
            <person name="Ravin N.V."/>
        </authorList>
    </citation>
    <scope>NUCLEOTIDE SEQUENCE [LARGE SCALE GENOMIC DNA]</scope>
    <source>
        <strain evidence="1">BY5</strain>
    </source>
</reference>
<accession>A0A367ZNP8</accession>